<dbReference type="InterPro" id="IPR011008">
    <property type="entry name" value="Dimeric_a/b-barrel"/>
</dbReference>
<reference evidence="3 4" key="1">
    <citation type="submission" date="2016-01" db="EMBL/GenBank/DDBJ databases">
        <title>Complete genome sequence of a soil Actinobacterium, Isoptericola dokdonensis DS-3.</title>
        <authorList>
            <person name="Kwon S.-K."/>
            <person name="Kim J.F."/>
        </authorList>
    </citation>
    <scope>NUCLEOTIDE SEQUENCE [LARGE SCALE GENOMIC DNA]</scope>
    <source>
        <strain evidence="3 4">DS-3</strain>
    </source>
</reference>
<evidence type="ECO:0000256" key="1">
    <source>
        <dbReference type="ARBA" id="ARBA00007689"/>
    </source>
</evidence>
<proteinExistence type="inferred from homology"/>
<comment type="similarity">
    <text evidence="1">Belongs to the YciI family.</text>
</comment>
<dbReference type="AlphaFoldDB" id="A0A161I9U3"/>
<protein>
    <submittedName>
        <fullName evidence="3">YCII-related domain protein</fullName>
    </submittedName>
</protein>
<evidence type="ECO:0000259" key="2">
    <source>
        <dbReference type="Pfam" id="PF03795"/>
    </source>
</evidence>
<name>A0A161I9U3_9MICO</name>
<dbReference type="OrthoDB" id="668782at2"/>
<dbReference type="PANTHER" id="PTHR35174:SF3">
    <property type="entry name" value="BLL7171 PROTEIN"/>
    <property type="match status" value="1"/>
</dbReference>
<dbReference type="Pfam" id="PF03795">
    <property type="entry name" value="YCII"/>
    <property type="match status" value="1"/>
</dbReference>
<evidence type="ECO:0000313" key="3">
    <source>
        <dbReference type="EMBL" id="ANC32778.1"/>
    </source>
</evidence>
<accession>A0A161I9U3</accession>
<dbReference type="STRING" id="1300344.I598_3269"/>
<dbReference type="PANTHER" id="PTHR35174">
    <property type="entry name" value="BLL7171 PROTEIN-RELATED"/>
    <property type="match status" value="1"/>
</dbReference>
<organism evidence="3 4">
    <name type="scientific">Isoptericola dokdonensis DS-3</name>
    <dbReference type="NCBI Taxonomy" id="1300344"/>
    <lineage>
        <taxon>Bacteria</taxon>
        <taxon>Bacillati</taxon>
        <taxon>Actinomycetota</taxon>
        <taxon>Actinomycetes</taxon>
        <taxon>Micrococcales</taxon>
        <taxon>Promicromonosporaceae</taxon>
        <taxon>Isoptericola</taxon>
    </lineage>
</organism>
<dbReference type="PATRIC" id="fig|1300344.3.peg.3289"/>
<feature type="domain" description="YCII-related" evidence="2">
    <location>
        <begin position="2"/>
        <end position="102"/>
    </location>
</feature>
<dbReference type="Proteomes" id="UP000076794">
    <property type="component" value="Chromosome"/>
</dbReference>
<dbReference type="RefSeq" id="WP_068205373.1">
    <property type="nucleotide sequence ID" value="NZ_CP014209.1"/>
</dbReference>
<dbReference type="KEGG" id="ido:I598_3269"/>
<keyword evidence="4" id="KW-1185">Reference proteome</keyword>
<dbReference type="SUPFAM" id="SSF54909">
    <property type="entry name" value="Dimeric alpha+beta barrel"/>
    <property type="match status" value="1"/>
</dbReference>
<dbReference type="EMBL" id="CP014209">
    <property type="protein sequence ID" value="ANC32778.1"/>
    <property type="molecule type" value="Genomic_DNA"/>
</dbReference>
<evidence type="ECO:0000313" key="4">
    <source>
        <dbReference type="Proteomes" id="UP000076794"/>
    </source>
</evidence>
<dbReference type="InterPro" id="IPR005545">
    <property type="entry name" value="YCII"/>
</dbReference>
<sequence length="114" mass="12427">MRYLFLIHEPDVPDRGPTPDIEDWVHRHDADGSRVLGERLRPAADVRRVHVHDGRTVVTDGPFMESKEVIGGFDVVEAPDLATALAIAAEHPGAWGGSTVEVHPFWPTDGDGSA</sequence>
<gene>
    <name evidence="3" type="ORF">I598_3269</name>
</gene>
<dbReference type="Gene3D" id="3.30.70.1060">
    <property type="entry name" value="Dimeric alpha+beta barrel"/>
    <property type="match status" value="1"/>
</dbReference>